<dbReference type="AlphaFoldDB" id="A0AAD5MTP8"/>
<name>A0AAD5MTP8_PARTN</name>
<accession>A0AAD5MTP8</accession>
<keyword evidence="2" id="KW-1185">Reference proteome</keyword>
<gene>
    <name evidence="1" type="ORF">KIN20_012717</name>
</gene>
<reference evidence="1" key="1">
    <citation type="submission" date="2021-06" db="EMBL/GenBank/DDBJ databases">
        <title>Parelaphostrongylus tenuis whole genome reference sequence.</title>
        <authorList>
            <person name="Garwood T.J."/>
            <person name="Larsen P.A."/>
            <person name="Fountain-Jones N.M."/>
            <person name="Garbe J.R."/>
            <person name="Macchietto M.G."/>
            <person name="Kania S.A."/>
            <person name="Gerhold R.W."/>
            <person name="Richards J.E."/>
            <person name="Wolf T.M."/>
        </authorList>
    </citation>
    <scope>NUCLEOTIDE SEQUENCE</scope>
    <source>
        <strain evidence="1">MNPRO001-30</strain>
        <tissue evidence="1">Meninges</tissue>
    </source>
</reference>
<evidence type="ECO:0000313" key="1">
    <source>
        <dbReference type="EMBL" id="KAJ1355341.1"/>
    </source>
</evidence>
<evidence type="ECO:0000313" key="2">
    <source>
        <dbReference type="Proteomes" id="UP001196413"/>
    </source>
</evidence>
<dbReference type="Proteomes" id="UP001196413">
    <property type="component" value="Unassembled WGS sequence"/>
</dbReference>
<organism evidence="1 2">
    <name type="scientific">Parelaphostrongylus tenuis</name>
    <name type="common">Meningeal worm</name>
    <dbReference type="NCBI Taxonomy" id="148309"/>
    <lineage>
        <taxon>Eukaryota</taxon>
        <taxon>Metazoa</taxon>
        <taxon>Ecdysozoa</taxon>
        <taxon>Nematoda</taxon>
        <taxon>Chromadorea</taxon>
        <taxon>Rhabditida</taxon>
        <taxon>Rhabditina</taxon>
        <taxon>Rhabditomorpha</taxon>
        <taxon>Strongyloidea</taxon>
        <taxon>Metastrongylidae</taxon>
        <taxon>Parelaphostrongylus</taxon>
    </lineage>
</organism>
<sequence length="136" mass="15670">MALTEEDKSVFTNIDQASKSGKKLTVKDIYQKKKSQLKHASTAQQRIVTVCDYRSSLVRRPLSDCAQRSHTGIERTQFLLFIWNFSVSKIFKTSTVCCNREKFNSRRQFAAPRLLFLHSYCGLIVMQLCHIVAPHD</sequence>
<dbReference type="EMBL" id="JAHQIW010002451">
    <property type="protein sequence ID" value="KAJ1355341.1"/>
    <property type="molecule type" value="Genomic_DNA"/>
</dbReference>
<proteinExistence type="predicted"/>
<protein>
    <submittedName>
        <fullName evidence="1">Uncharacterized protein</fullName>
    </submittedName>
</protein>
<comment type="caution">
    <text evidence="1">The sequence shown here is derived from an EMBL/GenBank/DDBJ whole genome shotgun (WGS) entry which is preliminary data.</text>
</comment>